<protein>
    <recommendedName>
        <fullName evidence="1">DUF4935 domain-containing protein</fullName>
    </recommendedName>
</protein>
<reference evidence="2 3" key="2">
    <citation type="journal article" date="2013" name="Plant Physiol.">
        <title>A Nostoc punctiforme Sugar Transporter Necessary to Establish a Cyanobacterium-Plant Symbiosis.</title>
        <authorList>
            <person name="Ekman M."/>
            <person name="Picossi S."/>
            <person name="Campbell E.L."/>
            <person name="Meeks J.C."/>
            <person name="Flores E."/>
        </authorList>
    </citation>
    <scope>NUCLEOTIDE SEQUENCE [LARGE SCALE GENOMIC DNA]</scope>
    <source>
        <strain evidence="3">ATCC 29133 / PCC 73102</strain>
    </source>
</reference>
<organism evidence="2 3">
    <name type="scientific">Nostoc punctiforme (strain ATCC 29133 / PCC 73102)</name>
    <dbReference type="NCBI Taxonomy" id="63737"/>
    <lineage>
        <taxon>Bacteria</taxon>
        <taxon>Bacillati</taxon>
        <taxon>Cyanobacteriota</taxon>
        <taxon>Cyanophyceae</taxon>
        <taxon>Nostocales</taxon>
        <taxon>Nostocaceae</taxon>
        <taxon>Nostoc</taxon>
    </lineage>
</organism>
<dbReference type="Pfam" id="PF16289">
    <property type="entry name" value="PIN_12"/>
    <property type="match status" value="2"/>
</dbReference>
<dbReference type="HOGENOM" id="CLU_090988_0_0_3"/>
<reference evidence="3" key="1">
    <citation type="submission" date="2008-04" db="EMBL/GenBank/DDBJ databases">
        <title>Complete sequence of chromosome of Nostoc punctiforme ATCC 29133.</title>
        <authorList>
            <consortium name="US DOE Joint Genome Institute"/>
            <person name="Copeland A."/>
            <person name="Lucas S."/>
            <person name="Lapidus A."/>
            <person name="Glavina del Rio T."/>
            <person name="Dalin E."/>
            <person name="Tice H."/>
            <person name="Pitluck S."/>
            <person name="Chain P."/>
            <person name="Malfatti S."/>
            <person name="Shin M."/>
            <person name="Vergez L."/>
            <person name="Schmutz J."/>
            <person name="Larimer F."/>
            <person name="Land M."/>
            <person name="Hauser L."/>
            <person name="Kyrpides N."/>
            <person name="Kim E."/>
            <person name="Meeks J.C."/>
            <person name="Elhai J."/>
            <person name="Campbell E.L."/>
            <person name="Thiel T."/>
            <person name="Longmire J."/>
            <person name="Potts M."/>
            <person name="Atlas R."/>
        </authorList>
    </citation>
    <scope>NUCLEOTIDE SEQUENCE [LARGE SCALE GENOMIC DNA]</scope>
    <source>
        <strain evidence="3">ATCC 29133 / PCC 73102</strain>
    </source>
</reference>
<evidence type="ECO:0000313" key="3">
    <source>
        <dbReference type="Proteomes" id="UP000001191"/>
    </source>
</evidence>
<dbReference type="InterPro" id="IPR032557">
    <property type="entry name" value="DUF4935"/>
</dbReference>
<dbReference type="eggNOG" id="COG1848">
    <property type="taxonomic scope" value="Bacteria"/>
</dbReference>
<evidence type="ECO:0000313" key="2">
    <source>
        <dbReference type="EMBL" id="ACC79193.1"/>
    </source>
</evidence>
<dbReference type="Proteomes" id="UP000001191">
    <property type="component" value="Chromosome"/>
</dbReference>
<dbReference type="EMBL" id="CP001037">
    <property type="protein sequence ID" value="ACC79193.1"/>
    <property type="molecule type" value="Genomic_DNA"/>
</dbReference>
<sequence>MNALIFIDTNIFLDFYRVRGGEQKLNLLKRVDDHHDRIITTAQVEMEYKKNRQIVILESLNKFKTPDWGGLTPPAFLSDAQPAIAITKSKSEISSQQNKLKKRIEAILKNPSTNDPVFKILQRLFRSKSDFNLSREKKIRFKIRGLAWKRFILGYPPRKDKDTSIGDAINWEWIIHCAENTEKDIILVTRDTDYGVNYNKELILNDWLSQEFKQRVGRKRKIIITDRLTQAFKTISVTVTKQEEIEEDSLLEEKIRNTEEFSLENEF</sequence>
<keyword evidence="3" id="KW-1185">Reference proteome</keyword>
<dbReference type="RefSeq" id="WP_012407219.1">
    <property type="nucleotide sequence ID" value="NC_010628.1"/>
</dbReference>
<dbReference type="EnsemblBacteria" id="ACC79193">
    <property type="protein sequence ID" value="ACC79193"/>
    <property type="gene ID" value="Npun_F0413"/>
</dbReference>
<accession>B2J6Y5</accession>
<dbReference type="OrthoDB" id="569642at2"/>
<gene>
    <name evidence="2" type="ordered locus">Npun_F0413</name>
</gene>
<proteinExistence type="predicted"/>
<dbReference type="KEGG" id="npu:Npun_F0413"/>
<dbReference type="AlphaFoldDB" id="B2J6Y5"/>
<evidence type="ECO:0000259" key="1">
    <source>
        <dbReference type="Pfam" id="PF16289"/>
    </source>
</evidence>
<name>B2J6Y5_NOSP7</name>
<feature type="domain" description="DUF4935" evidence="1">
    <location>
        <begin position="5"/>
        <end position="141"/>
    </location>
</feature>
<feature type="domain" description="DUF4935" evidence="1">
    <location>
        <begin position="147"/>
        <end position="194"/>
    </location>
</feature>